<dbReference type="RefSeq" id="WP_147802637.1">
    <property type="nucleotide sequence ID" value="NZ_CP144914.1"/>
</dbReference>
<dbReference type="InterPro" id="IPR029051">
    <property type="entry name" value="DUF4352"/>
</dbReference>
<dbReference type="Gene3D" id="2.60.40.1240">
    <property type="match status" value="1"/>
</dbReference>
<evidence type="ECO:0000313" key="5">
    <source>
        <dbReference type="EMBL" id="WWD79898.1"/>
    </source>
</evidence>
<keyword evidence="1" id="KW-0732">Signal</keyword>
<keyword evidence="3" id="KW-1133">Transmembrane helix</keyword>
<dbReference type="EMBL" id="CP144914">
    <property type="protein sequence ID" value="WWD79898.1"/>
    <property type="molecule type" value="Genomic_DNA"/>
</dbReference>
<proteinExistence type="predicted"/>
<accession>A0A5C7FQ25</accession>
<reference evidence="5 6" key="1">
    <citation type="submission" date="2024-01" db="EMBL/GenBank/DDBJ databases">
        <title>Complete Genome Sequence of Alkalicoccus halolimnae BZ-SZ-XJ29T, a Moderately Halophilic Bacterium Isolated from a Salt Lake.</title>
        <authorList>
            <person name="Zhao B."/>
        </authorList>
    </citation>
    <scope>NUCLEOTIDE SEQUENCE [LARGE SCALE GENOMIC DNA]</scope>
    <source>
        <strain evidence="5 6">BZ-SZ-XJ29</strain>
    </source>
</reference>
<organism evidence="5 6">
    <name type="scientific">Alkalicoccus halolimnae</name>
    <dbReference type="NCBI Taxonomy" id="1667239"/>
    <lineage>
        <taxon>Bacteria</taxon>
        <taxon>Bacillati</taxon>
        <taxon>Bacillota</taxon>
        <taxon>Bacilli</taxon>
        <taxon>Bacillales</taxon>
        <taxon>Bacillaceae</taxon>
        <taxon>Alkalicoccus</taxon>
    </lineage>
</organism>
<feature type="transmembrane region" description="Helical" evidence="3">
    <location>
        <begin position="23"/>
        <end position="56"/>
    </location>
</feature>
<keyword evidence="6" id="KW-1185">Reference proteome</keyword>
<feature type="compositionally biased region" description="Low complexity" evidence="2">
    <location>
        <begin position="121"/>
        <end position="134"/>
    </location>
</feature>
<dbReference type="Pfam" id="PF11611">
    <property type="entry name" value="DUF4352"/>
    <property type="match status" value="1"/>
</dbReference>
<gene>
    <name evidence="5" type="ORF">FTX54_016120</name>
</gene>
<feature type="region of interest" description="Disordered" evidence="2">
    <location>
        <begin position="117"/>
        <end position="145"/>
    </location>
</feature>
<feature type="domain" description="DUF4352" evidence="4">
    <location>
        <begin position="146"/>
        <end position="261"/>
    </location>
</feature>
<evidence type="ECO:0000256" key="3">
    <source>
        <dbReference type="SAM" id="Phobius"/>
    </source>
</evidence>
<keyword evidence="3" id="KW-0472">Membrane</keyword>
<dbReference type="AlphaFoldDB" id="A0A5C7FQ25"/>
<sequence>MSEEAVSVSQSNINANGLATASLVLGIVGLVIGLIPFLGWFLFPAWILAIIFGIIGRKQNYKRGSATVGMVLGIVTLVYKFGFWIVIALIPTEDAEEFTATASENNQSNEIAAMDNENEDSVSNNSEDNANEVNNEAEADQEEAVSVGDTINFDGLEITLNKAYTSSGNDFEEPGNDHFAILDLTIVNKTDEPANVSTILQMSLQDGDGYTHDATIYTESQGSLDGEIGEGRENRGEVVFDVNESDTYEFIFEHPFTSGQAIWKVELED</sequence>
<evidence type="ECO:0000313" key="6">
    <source>
        <dbReference type="Proteomes" id="UP000321816"/>
    </source>
</evidence>
<keyword evidence="3" id="KW-0812">Transmembrane</keyword>
<dbReference type="InterPro" id="IPR029050">
    <property type="entry name" value="Immunoprotect_excell_Ig-like"/>
</dbReference>
<feature type="transmembrane region" description="Helical" evidence="3">
    <location>
        <begin position="68"/>
        <end position="90"/>
    </location>
</feature>
<evidence type="ECO:0000259" key="4">
    <source>
        <dbReference type="Pfam" id="PF11611"/>
    </source>
</evidence>
<dbReference type="Proteomes" id="UP000321816">
    <property type="component" value="Chromosome"/>
</dbReference>
<name>A0A5C7FQ25_9BACI</name>
<evidence type="ECO:0000256" key="1">
    <source>
        <dbReference type="ARBA" id="ARBA00022729"/>
    </source>
</evidence>
<evidence type="ECO:0000256" key="2">
    <source>
        <dbReference type="SAM" id="MobiDB-lite"/>
    </source>
</evidence>
<dbReference type="OrthoDB" id="1795719at2"/>
<protein>
    <submittedName>
        <fullName evidence="5">DUF4190 domain-containing protein</fullName>
    </submittedName>
</protein>
<dbReference type="KEGG" id="ahal:FTX54_016120"/>